<dbReference type="Gene3D" id="1.20.5.170">
    <property type="match status" value="1"/>
</dbReference>
<dbReference type="SUPFAM" id="SSF57959">
    <property type="entry name" value="Leucine zipper domain"/>
    <property type="match status" value="1"/>
</dbReference>
<dbReference type="PANTHER" id="PTHR46324">
    <property type="entry name" value="BASIC LEUCINE ZIPPER 43-RELATED"/>
    <property type="match status" value="1"/>
</dbReference>
<comment type="caution">
    <text evidence="3">The sequence shown here is derived from an EMBL/GenBank/DDBJ whole genome shotgun (WGS) entry which is preliminary data.</text>
</comment>
<dbReference type="GO" id="GO:0003700">
    <property type="term" value="F:DNA-binding transcription factor activity"/>
    <property type="evidence" value="ECO:0007669"/>
    <property type="project" value="InterPro"/>
</dbReference>
<evidence type="ECO:0000313" key="3">
    <source>
        <dbReference type="EMBL" id="KAK9817754.1"/>
    </source>
</evidence>
<dbReference type="AlphaFoldDB" id="A0AAW1QBI3"/>
<dbReference type="PROSITE" id="PS50217">
    <property type="entry name" value="BZIP"/>
    <property type="match status" value="1"/>
</dbReference>
<name>A0AAW1QBI3_9CHLO</name>
<feature type="region of interest" description="Disordered" evidence="1">
    <location>
        <begin position="58"/>
        <end position="111"/>
    </location>
</feature>
<dbReference type="Pfam" id="PF00170">
    <property type="entry name" value="bZIP_1"/>
    <property type="match status" value="1"/>
</dbReference>
<dbReference type="InterPro" id="IPR044521">
    <property type="entry name" value="AtbZIP8/43"/>
</dbReference>
<feature type="compositionally biased region" description="Polar residues" evidence="1">
    <location>
        <begin position="58"/>
        <end position="71"/>
    </location>
</feature>
<feature type="compositionally biased region" description="Basic and acidic residues" evidence="1">
    <location>
        <begin position="99"/>
        <end position="111"/>
    </location>
</feature>
<protein>
    <recommendedName>
        <fullName evidence="2">BZIP domain-containing protein</fullName>
    </recommendedName>
</protein>
<keyword evidence="4" id="KW-1185">Reference proteome</keyword>
<reference evidence="3 4" key="1">
    <citation type="journal article" date="2024" name="Nat. Commun.">
        <title>Phylogenomics reveals the evolutionary origins of lichenization in chlorophyte algae.</title>
        <authorList>
            <person name="Puginier C."/>
            <person name="Libourel C."/>
            <person name="Otte J."/>
            <person name="Skaloud P."/>
            <person name="Haon M."/>
            <person name="Grisel S."/>
            <person name="Petersen M."/>
            <person name="Berrin J.G."/>
            <person name="Delaux P.M."/>
            <person name="Dal Grande F."/>
            <person name="Keller J."/>
        </authorList>
    </citation>
    <scope>NUCLEOTIDE SEQUENCE [LARGE SCALE GENOMIC DNA]</scope>
    <source>
        <strain evidence="3 4">SAG 2043</strain>
    </source>
</reference>
<feature type="region of interest" description="Disordered" evidence="1">
    <location>
        <begin position="1"/>
        <end position="25"/>
    </location>
</feature>
<accession>A0AAW1QBI3</accession>
<evidence type="ECO:0000256" key="1">
    <source>
        <dbReference type="SAM" id="MobiDB-lite"/>
    </source>
</evidence>
<gene>
    <name evidence="3" type="ORF">WJX72_001662</name>
</gene>
<dbReference type="EMBL" id="JALJOR010000004">
    <property type="protein sequence ID" value="KAK9817754.1"/>
    <property type="molecule type" value="Genomic_DNA"/>
</dbReference>
<proteinExistence type="predicted"/>
<evidence type="ECO:0000259" key="2">
    <source>
        <dbReference type="PROSITE" id="PS50217"/>
    </source>
</evidence>
<dbReference type="Proteomes" id="UP001489004">
    <property type="component" value="Unassembled WGS sequence"/>
</dbReference>
<organism evidence="3 4">
    <name type="scientific">[Myrmecia] bisecta</name>
    <dbReference type="NCBI Taxonomy" id="41462"/>
    <lineage>
        <taxon>Eukaryota</taxon>
        <taxon>Viridiplantae</taxon>
        <taxon>Chlorophyta</taxon>
        <taxon>core chlorophytes</taxon>
        <taxon>Trebouxiophyceae</taxon>
        <taxon>Trebouxiales</taxon>
        <taxon>Trebouxiaceae</taxon>
        <taxon>Myrmecia</taxon>
    </lineage>
</organism>
<dbReference type="SMART" id="SM00338">
    <property type="entry name" value="BRLZ"/>
    <property type="match status" value="1"/>
</dbReference>
<evidence type="ECO:0000313" key="4">
    <source>
        <dbReference type="Proteomes" id="UP001489004"/>
    </source>
</evidence>
<dbReference type="InterPro" id="IPR004827">
    <property type="entry name" value="bZIP"/>
</dbReference>
<dbReference type="PANTHER" id="PTHR46324:SF26">
    <property type="entry name" value="OS02G0728001 PROTEIN"/>
    <property type="match status" value="1"/>
</dbReference>
<feature type="compositionally biased region" description="Polar residues" evidence="1">
    <location>
        <begin position="84"/>
        <end position="97"/>
    </location>
</feature>
<sequence>MDLANRLHHQQNAPMGAAAQTHGPSAALGAGVHEHTAIRCAPPHTLVSEDAYTGEYTTSGLEDCSTASDSVQAGRKRGAAGNKENGSVSTSQATSLVPTDKRKERRRTSNRECARRIRGRRGALLSALDDKVRSLRTDNDKLTSQLEEITECWEEISSINSKLRQQLIGVADGVHPSTLTAIVRELGTQEADPDASAADLQQLQALLETLPAFQQHDPSSGLDTNTLVFPDKLPASKPSREDFPEGLFGFADELQSQSQAFLAERRLQLEPAAVSRTVSPAAALKPKPAALVLEGPVPMSPFPLSPPIMMPDAHAFPLPSPSLMDLPALPSPISMVDWLPEDLDSLH</sequence>
<feature type="domain" description="BZIP" evidence="2">
    <location>
        <begin position="100"/>
        <end position="163"/>
    </location>
</feature>
<dbReference type="InterPro" id="IPR046347">
    <property type="entry name" value="bZIP_sf"/>
</dbReference>